<dbReference type="InterPro" id="IPR039136">
    <property type="entry name" value="NUFIP1-like"/>
</dbReference>
<dbReference type="AlphaFoldDB" id="A0A0C2W6F1"/>
<evidence type="ECO:0000259" key="2">
    <source>
        <dbReference type="Pfam" id="PF10453"/>
    </source>
</evidence>
<dbReference type="InterPro" id="IPR019496">
    <property type="entry name" value="NUFIP1_cons_dom"/>
</dbReference>
<feature type="compositionally biased region" description="Basic and acidic residues" evidence="1">
    <location>
        <begin position="186"/>
        <end position="202"/>
    </location>
</feature>
<feature type="compositionally biased region" description="Basic residues" evidence="1">
    <location>
        <begin position="213"/>
        <end position="228"/>
    </location>
</feature>
<gene>
    <name evidence="3" type="ORF">M408DRAFT_333127</name>
</gene>
<dbReference type="EMBL" id="KN824366">
    <property type="protein sequence ID" value="KIM22008.1"/>
    <property type="molecule type" value="Genomic_DNA"/>
</dbReference>
<feature type="domain" description="FMR1-interacting protein 1 conserved" evidence="2">
    <location>
        <begin position="142"/>
        <end position="191"/>
    </location>
</feature>
<dbReference type="PANTHER" id="PTHR13309:SF0">
    <property type="entry name" value="FMR1-INTERACTING PROTEIN NUFIP1"/>
    <property type="match status" value="1"/>
</dbReference>
<evidence type="ECO:0000256" key="1">
    <source>
        <dbReference type="SAM" id="MobiDB-lite"/>
    </source>
</evidence>
<feature type="region of interest" description="Disordered" evidence="1">
    <location>
        <begin position="18"/>
        <end position="37"/>
    </location>
</feature>
<feature type="region of interest" description="Disordered" evidence="1">
    <location>
        <begin position="62"/>
        <end position="95"/>
    </location>
</feature>
<dbReference type="STRING" id="933852.A0A0C2W6F1"/>
<proteinExistence type="predicted"/>
<reference evidence="3 4" key="1">
    <citation type="submission" date="2014-04" db="EMBL/GenBank/DDBJ databases">
        <authorList>
            <consortium name="DOE Joint Genome Institute"/>
            <person name="Kuo A."/>
            <person name="Zuccaro A."/>
            <person name="Kohler A."/>
            <person name="Nagy L.G."/>
            <person name="Floudas D."/>
            <person name="Copeland A."/>
            <person name="Barry K.W."/>
            <person name="Cichocki N."/>
            <person name="Veneault-Fourrey C."/>
            <person name="LaButti K."/>
            <person name="Lindquist E.A."/>
            <person name="Lipzen A."/>
            <person name="Lundell T."/>
            <person name="Morin E."/>
            <person name="Murat C."/>
            <person name="Sun H."/>
            <person name="Tunlid A."/>
            <person name="Henrissat B."/>
            <person name="Grigoriev I.V."/>
            <person name="Hibbett D.S."/>
            <person name="Martin F."/>
            <person name="Nordberg H.P."/>
            <person name="Cantor M.N."/>
            <person name="Hua S.X."/>
        </authorList>
    </citation>
    <scope>NUCLEOTIDE SEQUENCE [LARGE SCALE GENOMIC DNA]</scope>
    <source>
        <strain evidence="3 4">MAFF 305830</strain>
    </source>
</reference>
<dbReference type="GO" id="GO:0003723">
    <property type="term" value="F:RNA binding"/>
    <property type="evidence" value="ECO:0007669"/>
    <property type="project" value="InterPro"/>
</dbReference>
<keyword evidence="4" id="KW-1185">Reference proteome</keyword>
<dbReference type="GO" id="GO:0000492">
    <property type="term" value="P:box C/D snoRNP assembly"/>
    <property type="evidence" value="ECO:0007669"/>
    <property type="project" value="TreeGrafter"/>
</dbReference>
<feature type="region of interest" description="Disordered" evidence="1">
    <location>
        <begin position="186"/>
        <end position="327"/>
    </location>
</feature>
<dbReference type="PANTHER" id="PTHR13309">
    <property type="entry name" value="NUCLEAR FRAGILE X MENTAL RETARDATION PROTEIN INTERACTING PROTEIN 1"/>
    <property type="match status" value="1"/>
</dbReference>
<name>A0A0C2W6F1_SERVB</name>
<dbReference type="HOGENOM" id="CLU_024455_0_0_1"/>
<evidence type="ECO:0000313" key="4">
    <source>
        <dbReference type="Proteomes" id="UP000054097"/>
    </source>
</evidence>
<dbReference type="GO" id="GO:0005634">
    <property type="term" value="C:nucleus"/>
    <property type="evidence" value="ECO:0007669"/>
    <property type="project" value="TreeGrafter"/>
</dbReference>
<dbReference type="Proteomes" id="UP000054097">
    <property type="component" value="Unassembled WGS sequence"/>
</dbReference>
<reference evidence="4" key="2">
    <citation type="submission" date="2015-01" db="EMBL/GenBank/DDBJ databases">
        <title>Evolutionary Origins and Diversification of the Mycorrhizal Mutualists.</title>
        <authorList>
            <consortium name="DOE Joint Genome Institute"/>
            <consortium name="Mycorrhizal Genomics Consortium"/>
            <person name="Kohler A."/>
            <person name="Kuo A."/>
            <person name="Nagy L.G."/>
            <person name="Floudas D."/>
            <person name="Copeland A."/>
            <person name="Barry K.W."/>
            <person name="Cichocki N."/>
            <person name="Veneault-Fourrey C."/>
            <person name="LaButti K."/>
            <person name="Lindquist E.A."/>
            <person name="Lipzen A."/>
            <person name="Lundell T."/>
            <person name="Morin E."/>
            <person name="Murat C."/>
            <person name="Riley R."/>
            <person name="Ohm R."/>
            <person name="Sun H."/>
            <person name="Tunlid A."/>
            <person name="Henrissat B."/>
            <person name="Grigoriev I.V."/>
            <person name="Hibbett D.S."/>
            <person name="Martin F."/>
        </authorList>
    </citation>
    <scope>NUCLEOTIDE SEQUENCE [LARGE SCALE GENOMIC DNA]</scope>
    <source>
        <strain evidence="4">MAFF 305830</strain>
    </source>
</reference>
<dbReference type="OrthoDB" id="273070at2759"/>
<evidence type="ECO:0000313" key="3">
    <source>
        <dbReference type="EMBL" id="KIM22008.1"/>
    </source>
</evidence>
<accession>A0A0C2W6F1</accession>
<sequence>MSSNRYYGDWSQNHVSSSLQANLRQDQSSKSTTSAVKTPHAASYGYVHSGYQAALQGSVSQSPQTTMWSQPSQLPQNGFHGPSTSSIRPPRLGPGGPVRCNYPGCEYSGYDKSVEIHKMDRHLIFPPGYKPPKSAPDGDMGPNMTIPGTGISLNTPDAIAAWIAERKKNWPTAEKIAEKKKRKAEAIERGQLEETRNKRQRIDGQQVVERSQRGRGRGRGTRGSHRGGGRGFGRANGDRELAQPGGQLALPIPTNPPQDTNADPEDGDTKSETESESDIDPSRDIISSKIRPPEHEAASEAEQVDPHPTVDTIKPHKRKIPKQPQLKSYNPLVDRPSFLRKLLQPEIRHTVSSLSQAIRFIVENDMFNGVELKPGDAENVLIKEVQSAKAEREFEADPP</sequence>
<protein>
    <recommendedName>
        <fullName evidence="2">FMR1-interacting protein 1 conserved domain-containing protein</fullName>
    </recommendedName>
</protein>
<organism evidence="3 4">
    <name type="scientific">Serendipita vermifera MAFF 305830</name>
    <dbReference type="NCBI Taxonomy" id="933852"/>
    <lineage>
        <taxon>Eukaryota</taxon>
        <taxon>Fungi</taxon>
        <taxon>Dikarya</taxon>
        <taxon>Basidiomycota</taxon>
        <taxon>Agaricomycotina</taxon>
        <taxon>Agaricomycetes</taxon>
        <taxon>Sebacinales</taxon>
        <taxon>Serendipitaceae</taxon>
        <taxon>Serendipita</taxon>
    </lineage>
</organism>
<feature type="compositionally biased region" description="Polar residues" evidence="1">
    <location>
        <begin position="18"/>
        <end position="36"/>
    </location>
</feature>
<dbReference type="Pfam" id="PF10453">
    <property type="entry name" value="NUFIP1"/>
    <property type="match status" value="1"/>
</dbReference>
<feature type="compositionally biased region" description="Polar residues" evidence="1">
    <location>
        <begin position="62"/>
        <end position="87"/>
    </location>
</feature>